<feature type="transmembrane region" description="Helical" evidence="2">
    <location>
        <begin position="6"/>
        <end position="27"/>
    </location>
</feature>
<evidence type="ECO:0000259" key="3">
    <source>
        <dbReference type="Pfam" id="PF00149"/>
    </source>
</evidence>
<dbReference type="PANTHER" id="PTHR11575">
    <property type="entry name" value="5'-NUCLEOTIDASE-RELATED"/>
    <property type="match status" value="1"/>
</dbReference>
<keyword evidence="1" id="KW-0378">Hydrolase</keyword>
<keyword evidence="5" id="KW-1185">Reference proteome</keyword>
<dbReference type="Gene3D" id="3.60.21.10">
    <property type="match status" value="1"/>
</dbReference>
<proteinExistence type="inferred from homology"/>
<dbReference type="InterPro" id="IPR006179">
    <property type="entry name" value="5_nucleotidase/apyrase"/>
</dbReference>
<comment type="caution">
    <text evidence="4">The sequence shown here is derived from an EMBL/GenBank/DDBJ whole genome shotgun (WGS) entry which is preliminary data.</text>
</comment>
<gene>
    <name evidence="4" type="ORF">FWJ32_00985</name>
</gene>
<comment type="similarity">
    <text evidence="1">Belongs to the 5'-nucleotidase family.</text>
</comment>
<dbReference type="GO" id="GO:0016787">
    <property type="term" value="F:hydrolase activity"/>
    <property type="evidence" value="ECO:0007669"/>
    <property type="project" value="UniProtKB-KW"/>
</dbReference>
<dbReference type="InterPro" id="IPR004843">
    <property type="entry name" value="Calcineurin-like_PHP"/>
</dbReference>
<keyword evidence="2" id="KW-0472">Membrane</keyword>
<evidence type="ECO:0000256" key="2">
    <source>
        <dbReference type="SAM" id="Phobius"/>
    </source>
</evidence>
<evidence type="ECO:0000313" key="4">
    <source>
        <dbReference type="EMBL" id="TZE83491.1"/>
    </source>
</evidence>
<dbReference type="SUPFAM" id="SSF56300">
    <property type="entry name" value="Metallo-dependent phosphatases"/>
    <property type="match status" value="1"/>
</dbReference>
<keyword evidence="2" id="KW-1133">Transmembrane helix</keyword>
<dbReference type="InterPro" id="IPR029052">
    <property type="entry name" value="Metallo-depent_PP-like"/>
</dbReference>
<evidence type="ECO:0000313" key="5">
    <source>
        <dbReference type="Proteomes" id="UP000322976"/>
    </source>
</evidence>
<protein>
    <recommendedName>
        <fullName evidence="3">Calcineurin-like phosphoesterase domain-containing protein</fullName>
    </recommendedName>
</protein>
<accession>A0A5D8QG64</accession>
<dbReference type="EMBL" id="VTPS01000001">
    <property type="protein sequence ID" value="TZE83491.1"/>
    <property type="molecule type" value="Genomic_DNA"/>
</dbReference>
<evidence type="ECO:0000256" key="1">
    <source>
        <dbReference type="RuleBase" id="RU362119"/>
    </source>
</evidence>
<dbReference type="GO" id="GO:0009166">
    <property type="term" value="P:nucleotide catabolic process"/>
    <property type="evidence" value="ECO:0007669"/>
    <property type="project" value="InterPro"/>
</dbReference>
<reference evidence="4 5" key="1">
    <citation type="submission" date="2019-08" db="EMBL/GenBank/DDBJ databases">
        <title>Calorimonas adulescens gen. nov., sp. nov., an anaerobic thermophilic bacterium from Sakhalin hot spring.</title>
        <authorList>
            <person name="Khomyakova M.A."/>
            <person name="Merkel A.Y."/>
            <person name="Novikov A."/>
            <person name="Bonch-Osmolovskaya E.A."/>
            <person name="Slobodkin A.I."/>
        </authorList>
    </citation>
    <scope>NUCLEOTIDE SEQUENCE [LARGE SCALE GENOMIC DNA]</scope>
    <source>
        <strain evidence="4 5">A05MB</strain>
    </source>
</reference>
<sequence>MSNRKIWGLILTMVIVFLIVLTKFDIVKPVNTFVPNREVKLTILATADLHGAIPTKLVEYVQEERKKDKNLILVDAGDFFDSTNSVLMTQWFRLSGPNSNHQRRTPPIVREMGKLGYDAVVLGNHEFVSNDKDSLDELVLDFTDYGIPVLSANLYETSNYHAHYVNPYIIKEIETEQGIVKVGILGLTIKEVGESNGPRELKDLLQYKGTLELKDIVQEVNSKRWPELLRYNGADIVIAVVHSGEESLKSKDTGNRIKELAQSTDGIDAIVAAHTHVNIPEHKYKNKSGETVIVTQPGRYGEYISKINFVLVKENGRWTVKDKSSLTQKP</sequence>
<keyword evidence="2" id="KW-0812">Transmembrane</keyword>
<dbReference type="GO" id="GO:0000166">
    <property type="term" value="F:nucleotide binding"/>
    <property type="evidence" value="ECO:0007669"/>
    <property type="project" value="UniProtKB-KW"/>
</dbReference>
<dbReference type="PANTHER" id="PTHR11575:SF6">
    <property type="entry name" value="2',3'-CYCLIC-NUCLEOTIDE 2'-PHOSPHODIESTERASE_3'-NUCLEOTIDASE"/>
    <property type="match status" value="1"/>
</dbReference>
<dbReference type="GO" id="GO:0030288">
    <property type="term" value="C:outer membrane-bounded periplasmic space"/>
    <property type="evidence" value="ECO:0007669"/>
    <property type="project" value="TreeGrafter"/>
</dbReference>
<keyword evidence="1" id="KW-0547">Nucleotide-binding</keyword>
<feature type="domain" description="Calcineurin-like phosphoesterase" evidence="3">
    <location>
        <begin position="42"/>
        <end position="277"/>
    </location>
</feature>
<dbReference type="Proteomes" id="UP000322976">
    <property type="component" value="Unassembled WGS sequence"/>
</dbReference>
<dbReference type="RefSeq" id="WP_149544109.1">
    <property type="nucleotide sequence ID" value="NZ_VTPS01000001.1"/>
</dbReference>
<organism evidence="4 5">
    <name type="scientific">Calorimonas adulescens</name>
    <dbReference type="NCBI Taxonomy" id="2606906"/>
    <lineage>
        <taxon>Bacteria</taxon>
        <taxon>Bacillati</taxon>
        <taxon>Bacillota</taxon>
        <taxon>Clostridia</taxon>
        <taxon>Thermoanaerobacterales</taxon>
        <taxon>Thermoanaerobacteraceae</taxon>
        <taxon>Calorimonas</taxon>
    </lineage>
</organism>
<dbReference type="Pfam" id="PF00149">
    <property type="entry name" value="Metallophos"/>
    <property type="match status" value="1"/>
</dbReference>
<dbReference type="AlphaFoldDB" id="A0A5D8QG64"/>
<name>A0A5D8QG64_9THEO</name>
<dbReference type="PRINTS" id="PR01607">
    <property type="entry name" value="APYRASEFAMLY"/>
</dbReference>